<dbReference type="GO" id="GO:0005634">
    <property type="term" value="C:nucleus"/>
    <property type="evidence" value="ECO:0007669"/>
    <property type="project" value="TreeGrafter"/>
</dbReference>
<dbReference type="AlphaFoldDB" id="A0A9J2Q906"/>
<feature type="region of interest" description="Disordered" evidence="2">
    <location>
        <begin position="1"/>
        <end position="383"/>
    </location>
</feature>
<feature type="compositionally biased region" description="Polar residues" evidence="2">
    <location>
        <begin position="160"/>
        <end position="174"/>
    </location>
</feature>
<evidence type="ECO:0000256" key="1">
    <source>
        <dbReference type="ARBA" id="ARBA00022705"/>
    </source>
</evidence>
<feature type="compositionally biased region" description="Basic and acidic residues" evidence="2">
    <location>
        <begin position="316"/>
        <end position="326"/>
    </location>
</feature>
<feature type="compositionally biased region" description="Basic and acidic residues" evidence="2">
    <location>
        <begin position="342"/>
        <end position="356"/>
    </location>
</feature>
<evidence type="ECO:0000259" key="3">
    <source>
        <dbReference type="Pfam" id="PF00004"/>
    </source>
</evidence>
<evidence type="ECO:0000313" key="4">
    <source>
        <dbReference type="Proteomes" id="UP000036681"/>
    </source>
</evidence>
<dbReference type="PANTHER" id="PTHR23389">
    <property type="entry name" value="CHROMOSOME TRANSMISSION FIDELITY FACTOR 18"/>
    <property type="match status" value="1"/>
</dbReference>
<feature type="compositionally biased region" description="Basic and acidic residues" evidence="2">
    <location>
        <begin position="276"/>
        <end position="287"/>
    </location>
</feature>
<keyword evidence="1" id="KW-0235">DNA replication</keyword>
<dbReference type="Proteomes" id="UP000036681">
    <property type="component" value="Unplaced"/>
</dbReference>
<keyword evidence="4" id="KW-1185">Reference proteome</keyword>
<reference evidence="5" key="1">
    <citation type="submission" date="2023-03" db="UniProtKB">
        <authorList>
            <consortium name="WormBaseParasite"/>
        </authorList>
    </citation>
    <scope>IDENTIFICATION</scope>
</reference>
<dbReference type="WBParaSite" id="ALUE_0001841201-mRNA-1">
    <property type="protein sequence ID" value="ALUE_0001841201-mRNA-1"/>
    <property type="gene ID" value="ALUE_0001841201"/>
</dbReference>
<feature type="compositionally biased region" description="Basic residues" evidence="2">
    <location>
        <begin position="73"/>
        <end position="84"/>
    </location>
</feature>
<dbReference type="GO" id="GO:0003677">
    <property type="term" value="F:DNA binding"/>
    <property type="evidence" value="ECO:0007669"/>
    <property type="project" value="TreeGrafter"/>
</dbReference>
<sequence length="511" mass="56639">MDIRKFFGGKPSGASKSALTEVRASKGSPTAMRSPSRKKRPESISKRKALTVELSSDADSDGENPIPASLRKNLGKTKKTHTKKLSSSGDDLPPSASQARPRKRGAKILSGGKGPETTAIQSSSRHMQIERHCEAESSGSEEGSFVPAPPVKKGKRATTPPGQSKLSFSHSAARSSEPPKEREKTAKSGRQMSKIDAAEFFNKFGKTEEEIKREKKEKRHAEKGDVSESHASTDFIDSKTKKKKTDSDSIRVAEKEHEKSENADNSQGRRPHKKLVKPDSVETVSEKRQRHTPTEVDSGESALRKEKHHKERHKHDREESKRRRESGDEEAVMESSASKVSALDKREHRHGDSIHKDARKAHKDEEDSGATIKGTPTKETLPWVDKYKPTSLKQLVGQNGDKSPMNKLLGWLRDWPKYHLGDAAKQKRPRPPPWMAQSDGTSFKAILLSGPPGIGKTTCALMACKELGLQFVEMNASDARNKKFLESKVAELIGCHQIDEYFGGKSRKGRR</sequence>
<feature type="compositionally biased region" description="Basic and acidic residues" evidence="2">
    <location>
        <begin position="177"/>
        <end position="186"/>
    </location>
</feature>
<feature type="compositionally biased region" description="Basic and acidic residues" evidence="2">
    <location>
        <begin position="205"/>
        <end position="228"/>
    </location>
</feature>
<name>A0A9J2Q906_ASCLU</name>
<dbReference type="PANTHER" id="PTHR23389:SF6">
    <property type="entry name" value="REPLICATION FACTOR C SUBUNIT 1"/>
    <property type="match status" value="1"/>
</dbReference>
<dbReference type="InterPro" id="IPR027417">
    <property type="entry name" value="P-loop_NTPase"/>
</dbReference>
<dbReference type="Pfam" id="PF00004">
    <property type="entry name" value="AAA"/>
    <property type="match status" value="1"/>
</dbReference>
<proteinExistence type="predicted"/>
<accession>A0A9J2Q906</accession>
<feature type="compositionally biased region" description="Basic residues" evidence="2">
    <location>
        <begin position="305"/>
        <end position="315"/>
    </location>
</feature>
<dbReference type="GO" id="GO:0016887">
    <property type="term" value="F:ATP hydrolysis activity"/>
    <property type="evidence" value="ECO:0007669"/>
    <property type="project" value="InterPro"/>
</dbReference>
<evidence type="ECO:0000313" key="5">
    <source>
        <dbReference type="WBParaSite" id="ALUE_0001841201-mRNA-1"/>
    </source>
</evidence>
<dbReference type="GO" id="GO:0005524">
    <property type="term" value="F:ATP binding"/>
    <property type="evidence" value="ECO:0007669"/>
    <property type="project" value="InterPro"/>
</dbReference>
<evidence type="ECO:0000256" key="2">
    <source>
        <dbReference type="SAM" id="MobiDB-lite"/>
    </source>
</evidence>
<dbReference type="InterPro" id="IPR003959">
    <property type="entry name" value="ATPase_AAA_core"/>
</dbReference>
<feature type="domain" description="ATPase AAA-type core" evidence="3">
    <location>
        <begin position="446"/>
        <end position="487"/>
    </location>
</feature>
<organism evidence="4 5">
    <name type="scientific">Ascaris lumbricoides</name>
    <name type="common">Giant roundworm</name>
    <dbReference type="NCBI Taxonomy" id="6252"/>
    <lineage>
        <taxon>Eukaryota</taxon>
        <taxon>Metazoa</taxon>
        <taxon>Ecdysozoa</taxon>
        <taxon>Nematoda</taxon>
        <taxon>Chromadorea</taxon>
        <taxon>Rhabditida</taxon>
        <taxon>Spirurina</taxon>
        <taxon>Ascaridomorpha</taxon>
        <taxon>Ascaridoidea</taxon>
        <taxon>Ascarididae</taxon>
        <taxon>Ascaris</taxon>
    </lineage>
</organism>
<feature type="compositionally biased region" description="Basic and acidic residues" evidence="2">
    <location>
        <begin position="245"/>
        <end position="262"/>
    </location>
</feature>
<protein>
    <submittedName>
        <fullName evidence="5">ATPase AAA-type core domain-containing protein</fullName>
    </submittedName>
</protein>
<dbReference type="GO" id="GO:0006260">
    <property type="term" value="P:DNA replication"/>
    <property type="evidence" value="ECO:0007669"/>
    <property type="project" value="UniProtKB-KW"/>
</dbReference>
<dbReference type="SUPFAM" id="SSF52540">
    <property type="entry name" value="P-loop containing nucleoside triphosphate hydrolases"/>
    <property type="match status" value="1"/>
</dbReference>
<dbReference type="Gene3D" id="3.40.50.300">
    <property type="entry name" value="P-loop containing nucleotide triphosphate hydrolases"/>
    <property type="match status" value="1"/>
</dbReference>